<sequence>MGAPGNGATGRTGQKRSISPKQQWAKRATYPHRPHREIVTKGPHQNRTSETKRPEILGSSRTEPTANQRCQCLGQMRDRKPISGGSE</sequence>
<feature type="compositionally biased region" description="Gly residues" evidence="1">
    <location>
        <begin position="1"/>
        <end position="10"/>
    </location>
</feature>
<protein>
    <submittedName>
        <fullName evidence="2">Uncharacterized protein</fullName>
    </submittedName>
</protein>
<name>A0AA38FWG1_TAXCH</name>
<proteinExistence type="predicted"/>
<feature type="non-terminal residue" evidence="2">
    <location>
        <position position="87"/>
    </location>
</feature>
<comment type="caution">
    <text evidence="2">The sequence shown here is derived from an EMBL/GenBank/DDBJ whole genome shotgun (WGS) entry which is preliminary data.</text>
</comment>
<feature type="compositionally biased region" description="Polar residues" evidence="1">
    <location>
        <begin position="11"/>
        <end position="22"/>
    </location>
</feature>
<evidence type="ECO:0000256" key="1">
    <source>
        <dbReference type="SAM" id="MobiDB-lite"/>
    </source>
</evidence>
<evidence type="ECO:0000313" key="2">
    <source>
        <dbReference type="EMBL" id="KAH9311634.1"/>
    </source>
</evidence>
<gene>
    <name evidence="2" type="ORF">KI387_026669</name>
</gene>
<evidence type="ECO:0000313" key="3">
    <source>
        <dbReference type="Proteomes" id="UP000824469"/>
    </source>
</evidence>
<feature type="region of interest" description="Disordered" evidence="1">
    <location>
        <begin position="1"/>
        <end position="87"/>
    </location>
</feature>
<accession>A0AA38FWG1</accession>
<reference evidence="2 3" key="1">
    <citation type="journal article" date="2021" name="Nat. Plants">
        <title>The Taxus genome provides insights into paclitaxel biosynthesis.</title>
        <authorList>
            <person name="Xiong X."/>
            <person name="Gou J."/>
            <person name="Liao Q."/>
            <person name="Li Y."/>
            <person name="Zhou Q."/>
            <person name="Bi G."/>
            <person name="Li C."/>
            <person name="Du R."/>
            <person name="Wang X."/>
            <person name="Sun T."/>
            <person name="Guo L."/>
            <person name="Liang H."/>
            <person name="Lu P."/>
            <person name="Wu Y."/>
            <person name="Zhang Z."/>
            <person name="Ro D.K."/>
            <person name="Shang Y."/>
            <person name="Huang S."/>
            <person name="Yan J."/>
        </authorList>
    </citation>
    <scope>NUCLEOTIDE SEQUENCE [LARGE SCALE GENOMIC DNA]</scope>
    <source>
        <strain evidence="2">Ta-2019</strain>
    </source>
</reference>
<dbReference type="AlphaFoldDB" id="A0AA38FWG1"/>
<organism evidence="2 3">
    <name type="scientific">Taxus chinensis</name>
    <name type="common">Chinese yew</name>
    <name type="synonym">Taxus wallichiana var. chinensis</name>
    <dbReference type="NCBI Taxonomy" id="29808"/>
    <lineage>
        <taxon>Eukaryota</taxon>
        <taxon>Viridiplantae</taxon>
        <taxon>Streptophyta</taxon>
        <taxon>Embryophyta</taxon>
        <taxon>Tracheophyta</taxon>
        <taxon>Spermatophyta</taxon>
        <taxon>Pinopsida</taxon>
        <taxon>Pinidae</taxon>
        <taxon>Conifers II</taxon>
        <taxon>Cupressales</taxon>
        <taxon>Taxaceae</taxon>
        <taxon>Taxus</taxon>
    </lineage>
</organism>
<keyword evidence="3" id="KW-1185">Reference proteome</keyword>
<dbReference type="EMBL" id="JAHRHJ020000006">
    <property type="protein sequence ID" value="KAH9311634.1"/>
    <property type="molecule type" value="Genomic_DNA"/>
</dbReference>
<feature type="compositionally biased region" description="Polar residues" evidence="1">
    <location>
        <begin position="59"/>
        <end position="70"/>
    </location>
</feature>
<dbReference type="Proteomes" id="UP000824469">
    <property type="component" value="Unassembled WGS sequence"/>
</dbReference>